<dbReference type="GO" id="GO:0003723">
    <property type="term" value="F:RNA binding"/>
    <property type="evidence" value="ECO:0007669"/>
    <property type="project" value="InterPro"/>
</dbReference>
<dbReference type="GO" id="GO:0005634">
    <property type="term" value="C:nucleus"/>
    <property type="evidence" value="ECO:0007669"/>
    <property type="project" value="InterPro"/>
</dbReference>
<dbReference type="EMBL" id="OU503052">
    <property type="protein sequence ID" value="CAI9780973.1"/>
    <property type="molecule type" value="Genomic_DNA"/>
</dbReference>
<accession>A0AAD2E994</accession>
<dbReference type="PANTHER" id="PTHR48036">
    <property type="entry name" value="SPLICING FACTOR (PAD-1), PUTATIVE (AFU_ORTHOLOGUE AFUA_1G15810)-RELATED"/>
    <property type="match status" value="1"/>
</dbReference>
<dbReference type="InterPro" id="IPR006509">
    <property type="entry name" value="RBM39_SF"/>
</dbReference>
<name>A0AAD2E994_9LAMI</name>
<dbReference type="InterPro" id="IPR012677">
    <property type="entry name" value="Nucleotide-bd_a/b_plait_sf"/>
</dbReference>
<dbReference type="SUPFAM" id="SSF54928">
    <property type="entry name" value="RNA-binding domain, RBD"/>
    <property type="match status" value="1"/>
</dbReference>
<protein>
    <recommendedName>
        <fullName evidence="3">RRM domain-containing protein</fullName>
    </recommendedName>
</protein>
<sequence>MKTSWTKTNLGWRFRDCVNLGVRDVRLIMDRNSRRSKGVGNSAGYVYLRFESVEAASRAQQAMHKRCYISIVTPSTSSEQRINSSSAGYMIYSIEVFLWPIRSKGKPTNTLYNTTISLCL</sequence>
<organism evidence="1 2">
    <name type="scientific">Fraxinus pennsylvanica</name>
    <dbReference type="NCBI Taxonomy" id="56036"/>
    <lineage>
        <taxon>Eukaryota</taxon>
        <taxon>Viridiplantae</taxon>
        <taxon>Streptophyta</taxon>
        <taxon>Embryophyta</taxon>
        <taxon>Tracheophyta</taxon>
        <taxon>Spermatophyta</taxon>
        <taxon>Magnoliopsida</taxon>
        <taxon>eudicotyledons</taxon>
        <taxon>Gunneridae</taxon>
        <taxon>Pentapetalae</taxon>
        <taxon>asterids</taxon>
        <taxon>lamiids</taxon>
        <taxon>Lamiales</taxon>
        <taxon>Oleaceae</taxon>
        <taxon>Oleeae</taxon>
        <taxon>Fraxinus</taxon>
    </lineage>
</organism>
<evidence type="ECO:0008006" key="3">
    <source>
        <dbReference type="Google" id="ProtNLM"/>
    </source>
</evidence>
<evidence type="ECO:0000313" key="2">
    <source>
        <dbReference type="Proteomes" id="UP000834106"/>
    </source>
</evidence>
<keyword evidence="2" id="KW-1185">Reference proteome</keyword>
<dbReference type="AlphaFoldDB" id="A0AAD2E994"/>
<gene>
    <name evidence="1" type="ORF">FPE_LOCUS28403</name>
</gene>
<dbReference type="Proteomes" id="UP000834106">
    <property type="component" value="Chromosome 17"/>
</dbReference>
<dbReference type="Gene3D" id="3.30.70.330">
    <property type="match status" value="1"/>
</dbReference>
<dbReference type="InterPro" id="IPR035979">
    <property type="entry name" value="RBD_domain_sf"/>
</dbReference>
<evidence type="ECO:0000313" key="1">
    <source>
        <dbReference type="EMBL" id="CAI9780973.1"/>
    </source>
</evidence>
<reference evidence="1" key="1">
    <citation type="submission" date="2023-05" db="EMBL/GenBank/DDBJ databases">
        <authorList>
            <person name="Huff M."/>
        </authorList>
    </citation>
    <scope>NUCLEOTIDE SEQUENCE</scope>
</reference>
<proteinExistence type="predicted"/>
<dbReference type="GO" id="GO:0006397">
    <property type="term" value="P:mRNA processing"/>
    <property type="evidence" value="ECO:0007669"/>
    <property type="project" value="InterPro"/>
</dbReference>